<dbReference type="EMBL" id="JNBR01000043">
    <property type="protein sequence ID" value="OQR99722.1"/>
    <property type="molecule type" value="Genomic_DNA"/>
</dbReference>
<dbReference type="Gene3D" id="1.10.560.10">
    <property type="entry name" value="GroEL-like equatorial domain"/>
    <property type="match status" value="1"/>
</dbReference>
<sequence>MLQDVRAVAHEMAHLVRGSFGPTGDEMLLFCAPEAPLLTSSAYTIFHYADKGSARSNPIKQLLLQTLRSLYNEVGDGVTQLTLMLDLALTEMERLRHVQKSMHAWAMSYAALHHRLPALYEAVLAPYFDPVSVVFEPFTRKPSTALLGAARNIARTSLAGAFSAPAVAYLSDMTIDWIFRTVEEAAGQRLPNSSQGLAAITALVLAQAKVRLLQLPTGNLDQSQIVRQGAYFLRNPSYARSHDLTLGSTTQRFVLFDGSLDGGEAAVDVTVEVDSAAALGVARSLTRLALEKYLLTLVHDHRVDLILCTGSAPVQVLDICRRHGITCFPYVEKDDLVGLAERTGVQYVASVHDRITAAHVGAHAGPLRTMRVGGVLYSVFSNLPVGPGEAPSVPQLLLHGPSKGMTQQYYYAIKKALRVLHAWCEDGRSLGGGLAPEIALARHLHATAAKDDVAAAVLVQALMAGWAELQGNLSGRCDRASKARYGILQLSSLDHEFTGCIYAKRVLVSSPALGTIESHHLAGHAAFWSCC</sequence>
<comment type="caution">
    <text evidence="1">The sequence shown here is derived from an EMBL/GenBank/DDBJ whole genome shotgun (WGS) entry which is preliminary data.</text>
</comment>
<evidence type="ECO:0000313" key="2">
    <source>
        <dbReference type="Proteomes" id="UP000243579"/>
    </source>
</evidence>
<dbReference type="Gene3D" id="3.50.7.10">
    <property type="entry name" value="GroEL"/>
    <property type="match status" value="1"/>
</dbReference>
<dbReference type="GO" id="GO:0051131">
    <property type="term" value="P:chaperone-mediated protein complex assembly"/>
    <property type="evidence" value="ECO:0007669"/>
    <property type="project" value="InterPro"/>
</dbReference>
<dbReference type="GO" id="GO:0005524">
    <property type="term" value="F:ATP binding"/>
    <property type="evidence" value="ECO:0007669"/>
    <property type="project" value="InterPro"/>
</dbReference>
<reference evidence="1 2" key="1">
    <citation type="journal article" date="2014" name="Genome Biol. Evol.">
        <title>The secreted proteins of Achlya hypogyna and Thraustotheca clavata identify the ancestral oomycete secretome and reveal gene acquisitions by horizontal gene transfer.</title>
        <authorList>
            <person name="Misner I."/>
            <person name="Blouin N."/>
            <person name="Leonard G."/>
            <person name="Richards T.A."/>
            <person name="Lane C.E."/>
        </authorList>
    </citation>
    <scope>NUCLEOTIDE SEQUENCE [LARGE SCALE GENOMIC DNA]</scope>
    <source>
        <strain evidence="1 2">ATCC 48635</strain>
    </source>
</reference>
<dbReference type="Pfam" id="PF00118">
    <property type="entry name" value="Cpn60_TCP1"/>
    <property type="match status" value="1"/>
</dbReference>
<name>A0A1V9ZP01_ACHHY</name>
<proteinExistence type="predicted"/>
<dbReference type="PANTHER" id="PTHR14667">
    <property type="entry name" value="BARDET-BIEDL SYNDROME 10 PROTEIN"/>
    <property type="match status" value="1"/>
</dbReference>
<dbReference type="PANTHER" id="PTHR14667:SF2">
    <property type="entry name" value="BARDET-BIEDL SYNDROME 10 PROTEIN"/>
    <property type="match status" value="1"/>
</dbReference>
<dbReference type="Proteomes" id="UP000243579">
    <property type="component" value="Unassembled WGS sequence"/>
</dbReference>
<dbReference type="SUPFAM" id="SSF48592">
    <property type="entry name" value="GroEL equatorial domain-like"/>
    <property type="match status" value="1"/>
</dbReference>
<dbReference type="InterPro" id="IPR027413">
    <property type="entry name" value="GROEL-like_equatorial_sf"/>
</dbReference>
<dbReference type="SUPFAM" id="SSF52029">
    <property type="entry name" value="GroEL apical domain-like"/>
    <property type="match status" value="1"/>
</dbReference>
<gene>
    <name evidence="1" type="ORF">ACHHYP_04638</name>
</gene>
<dbReference type="OrthoDB" id="77816at2759"/>
<dbReference type="InterPro" id="IPR027410">
    <property type="entry name" value="TCP-1-like_intermed_sf"/>
</dbReference>
<dbReference type="InterPro" id="IPR027409">
    <property type="entry name" value="GroEL-like_apical_dom_sf"/>
</dbReference>
<accession>A0A1V9ZP01</accession>
<protein>
    <submittedName>
        <fullName evidence="1">Uncharacterized protein</fullName>
    </submittedName>
</protein>
<keyword evidence="2" id="KW-1185">Reference proteome</keyword>
<dbReference type="AlphaFoldDB" id="A0A1V9ZP01"/>
<dbReference type="InterPro" id="IPR042619">
    <property type="entry name" value="BBS10"/>
</dbReference>
<dbReference type="InterPro" id="IPR002423">
    <property type="entry name" value="Cpn60/GroEL/TCP-1"/>
</dbReference>
<dbReference type="Gene3D" id="3.30.260.10">
    <property type="entry name" value="TCP-1-like chaperonin intermediate domain"/>
    <property type="match status" value="1"/>
</dbReference>
<dbReference type="STRING" id="1202772.A0A1V9ZP01"/>
<organism evidence="1 2">
    <name type="scientific">Achlya hypogyna</name>
    <name type="common">Oomycete</name>
    <name type="synonym">Protoachlya hypogyna</name>
    <dbReference type="NCBI Taxonomy" id="1202772"/>
    <lineage>
        <taxon>Eukaryota</taxon>
        <taxon>Sar</taxon>
        <taxon>Stramenopiles</taxon>
        <taxon>Oomycota</taxon>
        <taxon>Saprolegniomycetes</taxon>
        <taxon>Saprolegniales</taxon>
        <taxon>Achlyaceae</taxon>
        <taxon>Achlya</taxon>
    </lineage>
</organism>
<evidence type="ECO:0000313" key="1">
    <source>
        <dbReference type="EMBL" id="OQR99722.1"/>
    </source>
</evidence>